<dbReference type="EMBL" id="LGSR01000020">
    <property type="protein sequence ID" value="KOS19429.1"/>
    <property type="molecule type" value="Genomic_DNA"/>
</dbReference>
<organism evidence="2 3">
    <name type="scientific">Escovopsis weberi</name>
    <dbReference type="NCBI Taxonomy" id="150374"/>
    <lineage>
        <taxon>Eukaryota</taxon>
        <taxon>Fungi</taxon>
        <taxon>Dikarya</taxon>
        <taxon>Ascomycota</taxon>
        <taxon>Pezizomycotina</taxon>
        <taxon>Sordariomycetes</taxon>
        <taxon>Hypocreomycetidae</taxon>
        <taxon>Hypocreales</taxon>
        <taxon>Hypocreaceae</taxon>
        <taxon>Escovopsis</taxon>
    </lineage>
</organism>
<keyword evidence="3" id="KW-1185">Reference proteome</keyword>
<evidence type="ECO:0000313" key="2">
    <source>
        <dbReference type="EMBL" id="KOS19429.1"/>
    </source>
</evidence>
<gene>
    <name evidence="2" type="ORF">ESCO_001020</name>
</gene>
<comment type="caution">
    <text evidence="2">The sequence shown here is derived from an EMBL/GenBank/DDBJ whole genome shotgun (WGS) entry which is preliminary data.</text>
</comment>
<proteinExistence type="predicted"/>
<dbReference type="AlphaFoldDB" id="A0A0N0RTG3"/>
<feature type="compositionally biased region" description="Basic and acidic residues" evidence="1">
    <location>
        <begin position="244"/>
        <end position="273"/>
    </location>
</feature>
<reference evidence="2 3" key="1">
    <citation type="submission" date="2015-07" db="EMBL/GenBank/DDBJ databases">
        <title>The genome of the fungus Escovopsis weberi, a specialized disease agent of ant agriculture.</title>
        <authorList>
            <person name="de Man T.J."/>
            <person name="Stajich J.E."/>
            <person name="Kubicek C.P."/>
            <person name="Chenthamara K."/>
            <person name="Atanasova L."/>
            <person name="Druzhinina I.S."/>
            <person name="Birnbaum S."/>
            <person name="Barribeau S.M."/>
            <person name="Teiling C."/>
            <person name="Suen G."/>
            <person name="Currie C."/>
            <person name="Gerardo N.M."/>
        </authorList>
    </citation>
    <scope>NUCLEOTIDE SEQUENCE [LARGE SCALE GENOMIC DNA]</scope>
</reference>
<feature type="compositionally biased region" description="Low complexity" evidence="1">
    <location>
        <begin position="90"/>
        <end position="102"/>
    </location>
</feature>
<evidence type="ECO:0000313" key="3">
    <source>
        <dbReference type="Proteomes" id="UP000053831"/>
    </source>
</evidence>
<name>A0A0N0RTG3_ESCWE</name>
<feature type="region of interest" description="Disordered" evidence="1">
    <location>
        <begin position="244"/>
        <end position="280"/>
    </location>
</feature>
<accession>A0A0N0RTG3</accession>
<protein>
    <submittedName>
        <fullName evidence="2">Uncharacterized protein</fullName>
    </submittedName>
</protein>
<dbReference type="Proteomes" id="UP000053831">
    <property type="component" value="Unassembled WGS sequence"/>
</dbReference>
<evidence type="ECO:0000256" key="1">
    <source>
        <dbReference type="SAM" id="MobiDB-lite"/>
    </source>
</evidence>
<dbReference type="STRING" id="150374.A0A0N0RTG3"/>
<feature type="region of interest" description="Disordered" evidence="1">
    <location>
        <begin position="1"/>
        <end position="103"/>
    </location>
</feature>
<dbReference type="OrthoDB" id="409136at2759"/>
<feature type="compositionally biased region" description="Polar residues" evidence="1">
    <location>
        <begin position="72"/>
        <end position="82"/>
    </location>
</feature>
<sequence length="280" mass="31987">MSSSPRSETLESDLAESVNDFLKDMSHQGHRVAQVQTQAKTMPEPPVHYRGEIEVSDPGSSRARRVRFRSPSDGNETDSSASLDDETMSHDSSSTASSMAESVRAERRRMITPFWEQPAPPALAQTAASSLIPCEFHWRLLGDCEARFRPTDIDGLIQHVVSQHLECKLPRKAACWFCDEVVFQAQSEEFDAEMYNFGTRTRHIAQHFSGGKTVWDIRPDHYFLDHLIRHGLINQADFELATKYHEAPQPRGGIKTERSSKRSDWGENIESSHRYHRRRH</sequence>